<dbReference type="RefSeq" id="WP_004085838.1">
    <property type="nucleotide sequence ID" value="NZ_CP047134.1"/>
</dbReference>
<gene>
    <name evidence="5" type="ORF">FG476_05355</name>
    <name evidence="4" type="ORF">LOK82_11925</name>
</gene>
<dbReference type="EMBL" id="JAJKGN010000002">
    <property type="protein sequence ID" value="MDC6409282.1"/>
    <property type="molecule type" value="Genomic_DNA"/>
</dbReference>
<dbReference type="SUPFAM" id="SSF55961">
    <property type="entry name" value="Bet v1-like"/>
    <property type="match status" value="1"/>
</dbReference>
<dbReference type="GO" id="GO:0048039">
    <property type="term" value="F:ubiquinone binding"/>
    <property type="evidence" value="ECO:0007669"/>
    <property type="project" value="InterPro"/>
</dbReference>
<dbReference type="PANTHER" id="PTHR12901">
    <property type="entry name" value="SPERM PROTEIN HOMOLOG"/>
    <property type="match status" value="1"/>
</dbReference>
<evidence type="ECO:0000313" key="4">
    <source>
        <dbReference type="EMBL" id="MDC6409282.1"/>
    </source>
</evidence>
<protein>
    <submittedName>
        <fullName evidence="5">Type II toxin-antitoxin system RatA family toxin</fullName>
    </submittedName>
</protein>
<evidence type="ECO:0000259" key="3">
    <source>
        <dbReference type="Pfam" id="PF03364"/>
    </source>
</evidence>
<dbReference type="GO" id="GO:0045333">
    <property type="term" value="P:cellular respiration"/>
    <property type="evidence" value="ECO:0007669"/>
    <property type="project" value="InterPro"/>
</dbReference>
<dbReference type="Gene3D" id="3.30.530.20">
    <property type="match status" value="1"/>
</dbReference>
<reference evidence="4" key="4">
    <citation type="journal article" date="2023" name="Commun. Biol.">
        <title>Suspicions of two bridgehead invasions of Xylella fastidiosa subsp. multiplex in France.</title>
        <authorList>
            <person name="Dupas E."/>
            <person name="Durand K."/>
            <person name="Rieux A."/>
            <person name="Briand M."/>
            <person name="Pruvost O."/>
            <person name="Cunty A."/>
            <person name="Denance N."/>
            <person name="Donnadieu C."/>
            <person name="Legendre B."/>
            <person name="Lopez-Roques C."/>
            <person name="Cesbron S."/>
            <person name="Ravigne V."/>
            <person name="Jacques M.A."/>
        </authorList>
    </citation>
    <scope>NUCLEOTIDE SEQUENCE</scope>
    <source>
        <strain evidence="4">CFBP8070</strain>
    </source>
</reference>
<sequence length="146" mass="16705">MPIICRSALVCHSASCMFDLVNDITAYPSRFSWCHSAQLFEHDEHRLMARLDVVVGAFRTWFITDNTLKRPSQIDMKLRDGPFKRLEGRWEFQMLAEESCKVSLRLEFEPVSRMLNPALTLGFNGLADRMVKDFIRIADCGGSGES</sequence>
<evidence type="ECO:0000313" key="5">
    <source>
        <dbReference type="EMBL" id="MRU23516.1"/>
    </source>
</evidence>
<comment type="caution">
    <text evidence="5">The sequence shown here is derived from an EMBL/GenBank/DDBJ whole genome shotgun (WGS) entry which is preliminary data.</text>
</comment>
<reference evidence="5" key="2">
    <citation type="journal article" date="2020" name="Appl. Environ. Microbiol.">
        <title>Multiple intercontinental introductions associated with the emergence of a plant pathogen in Europe.</title>
        <authorList>
            <person name="Landa B.B."/>
            <person name="Castillo A.I."/>
            <person name="Giampetruzzi A."/>
            <person name="Kahn A."/>
            <person name="Roman-Ecija M."/>
            <person name="Velasco-Amo M.P."/>
            <person name="Navas-Cortes J.A."/>
            <person name="Marco-Noales E."/>
            <person name="Barbe S."/>
            <person name="Moralejo E."/>
            <person name="Coletta-Filho H.D."/>
            <person name="Saldarelli P."/>
            <person name="Saponari M."/>
            <person name="Almeida R.P.P."/>
        </authorList>
    </citation>
    <scope>NUCLEOTIDE SEQUENCE</scope>
    <source>
        <strain evidence="5">XYL1981</strain>
    </source>
</reference>
<dbReference type="GeneID" id="93905194"/>
<dbReference type="Proteomes" id="UP001220702">
    <property type="component" value="Unassembled WGS sequence"/>
</dbReference>
<evidence type="ECO:0000256" key="1">
    <source>
        <dbReference type="ARBA" id="ARBA00008918"/>
    </source>
</evidence>
<feature type="domain" description="Coenzyme Q-binding protein COQ10 START" evidence="3">
    <location>
        <begin position="10"/>
        <end position="134"/>
    </location>
</feature>
<keyword evidence="2" id="KW-1277">Toxin-antitoxin system</keyword>
<dbReference type="InterPro" id="IPR044996">
    <property type="entry name" value="COQ10-like"/>
</dbReference>
<accession>A0A9Q4QSG3</accession>
<dbReference type="CDD" id="cd07813">
    <property type="entry name" value="COQ10p_like"/>
    <property type="match status" value="1"/>
</dbReference>
<evidence type="ECO:0000313" key="6">
    <source>
        <dbReference type="Proteomes" id="UP000474061"/>
    </source>
</evidence>
<dbReference type="InterPro" id="IPR005031">
    <property type="entry name" value="COQ10_START"/>
</dbReference>
<proteinExistence type="inferred from homology"/>
<name>A0A9Q4QSG3_XYLFS</name>
<reference evidence="4" key="3">
    <citation type="submission" date="2021-11" db="EMBL/GenBank/DDBJ databases">
        <authorList>
            <person name="Denance N."/>
            <person name="Briand M."/>
            <person name="Dupas E."/>
            <person name="Durand K."/>
            <person name="Legendre B."/>
            <person name="Cunty A."/>
            <person name="Donnadieu C."/>
            <person name="Lopez Roques C."/>
            <person name="Cesbron S."/>
            <person name="Jacques M.A."/>
        </authorList>
    </citation>
    <scope>NUCLEOTIDE SEQUENCE</scope>
    <source>
        <strain evidence="4">CFBP8070</strain>
    </source>
</reference>
<dbReference type="PANTHER" id="PTHR12901:SF10">
    <property type="entry name" value="COENZYME Q-BINDING PROTEIN COQ10, MITOCHONDRIAL"/>
    <property type="match status" value="1"/>
</dbReference>
<dbReference type="EMBL" id="VDCJ01000340">
    <property type="protein sequence ID" value="MRU23516.1"/>
    <property type="molecule type" value="Genomic_DNA"/>
</dbReference>
<reference evidence="5" key="1">
    <citation type="submission" date="2019-05" db="EMBL/GenBank/DDBJ databases">
        <authorList>
            <person name="Castillo A."/>
            <person name="Giampetruzzi A."/>
            <person name="Landa B."/>
            <person name="Saponari M."/>
            <person name="Almeida R.P.P."/>
            <person name="Moralejo E."/>
            <person name="Marco-Noales E."/>
            <person name="Velasco-Amo M.P."/>
            <person name="Roman-Ecija M."/>
            <person name="Navarro I."/>
            <person name="Monterde A."/>
            <person name="Barbe S."/>
        </authorList>
    </citation>
    <scope>NUCLEOTIDE SEQUENCE</scope>
    <source>
        <strain evidence="5">XYL1981</strain>
    </source>
</reference>
<dbReference type="InterPro" id="IPR023393">
    <property type="entry name" value="START-like_dom_sf"/>
</dbReference>
<dbReference type="AlphaFoldDB" id="A0A9Q4QSG3"/>
<evidence type="ECO:0000256" key="2">
    <source>
        <dbReference type="ARBA" id="ARBA00022649"/>
    </source>
</evidence>
<comment type="similarity">
    <text evidence="1">Belongs to the ribosome association toxin RatA family.</text>
</comment>
<organism evidence="5 6">
    <name type="scientific">Xylella fastidiosa subsp. multiplex</name>
    <dbReference type="NCBI Taxonomy" id="644357"/>
    <lineage>
        <taxon>Bacteria</taxon>
        <taxon>Pseudomonadati</taxon>
        <taxon>Pseudomonadota</taxon>
        <taxon>Gammaproteobacteria</taxon>
        <taxon>Lysobacterales</taxon>
        <taxon>Lysobacteraceae</taxon>
        <taxon>Xylella</taxon>
    </lineage>
</organism>
<dbReference type="Proteomes" id="UP000474061">
    <property type="component" value="Unassembled WGS sequence"/>
</dbReference>
<dbReference type="Pfam" id="PF03364">
    <property type="entry name" value="Polyketide_cyc"/>
    <property type="match status" value="1"/>
</dbReference>